<feature type="compositionally biased region" description="Polar residues" evidence="4">
    <location>
        <begin position="378"/>
        <end position="387"/>
    </location>
</feature>
<evidence type="ECO:0000259" key="5">
    <source>
        <dbReference type="SMART" id="SM00385"/>
    </source>
</evidence>
<feature type="compositionally biased region" description="Polar residues" evidence="4">
    <location>
        <begin position="404"/>
        <end position="419"/>
    </location>
</feature>
<dbReference type="Proteomes" id="UP000322873">
    <property type="component" value="Unassembled WGS sequence"/>
</dbReference>
<protein>
    <recommendedName>
        <fullName evidence="2">RNA polymerase II holoenzyme cyclin-like subunit</fullName>
    </recommendedName>
</protein>
<feature type="compositionally biased region" description="Polar residues" evidence="4">
    <location>
        <begin position="504"/>
        <end position="520"/>
    </location>
</feature>
<evidence type="ECO:0000256" key="4">
    <source>
        <dbReference type="SAM" id="MobiDB-lite"/>
    </source>
</evidence>
<evidence type="ECO:0000256" key="3">
    <source>
        <dbReference type="RuleBase" id="RU000383"/>
    </source>
</evidence>
<keyword evidence="7" id="KW-1185">Reference proteome</keyword>
<dbReference type="EMBL" id="VICG01000011">
    <property type="protein sequence ID" value="KAA8567038.1"/>
    <property type="molecule type" value="Genomic_DNA"/>
</dbReference>
<dbReference type="Pfam" id="PF00134">
    <property type="entry name" value="Cyclin_N"/>
    <property type="match status" value="1"/>
</dbReference>
<evidence type="ECO:0000256" key="2">
    <source>
        <dbReference type="ARBA" id="ARBA00014912"/>
    </source>
</evidence>
<proteinExistence type="inferred from homology"/>
<dbReference type="AlphaFoldDB" id="A0A5M9JBR0"/>
<gene>
    <name evidence="6" type="ORF">EYC84_010122</name>
</gene>
<dbReference type="GO" id="GO:0016538">
    <property type="term" value="F:cyclin-dependent protein serine/threonine kinase regulator activity"/>
    <property type="evidence" value="ECO:0007669"/>
    <property type="project" value="InterPro"/>
</dbReference>
<feature type="region of interest" description="Disordered" evidence="4">
    <location>
        <begin position="1"/>
        <end position="35"/>
    </location>
</feature>
<name>A0A5M9JBR0_MONFR</name>
<evidence type="ECO:0000313" key="7">
    <source>
        <dbReference type="Proteomes" id="UP000322873"/>
    </source>
</evidence>
<feature type="compositionally biased region" description="Polar residues" evidence="4">
    <location>
        <begin position="354"/>
        <end position="369"/>
    </location>
</feature>
<dbReference type="InterPro" id="IPR006671">
    <property type="entry name" value="Cyclin_N"/>
</dbReference>
<feature type="region of interest" description="Disordered" evidence="4">
    <location>
        <begin position="327"/>
        <end position="558"/>
    </location>
</feature>
<dbReference type="InterPro" id="IPR036915">
    <property type="entry name" value="Cyclin-like_sf"/>
</dbReference>
<evidence type="ECO:0000256" key="1">
    <source>
        <dbReference type="ARBA" id="ARBA00008638"/>
    </source>
</evidence>
<sequence length="558" mass="61481">MTTAGPYPIAEFEYPDDHSNRTRPPSSCASTITGKYIPPAVPSPPRLSNHHLPPEQPFCQIKHIFIPEMSAKAVDQWLFTEAELKATPSILDGLSHEEERIRRAKGVSFMSSIGNMLHIPMTTVSVASLYFHRFYMRKSMVSDKKGCTGIHHYEIGATALFLATKTEETIRGTKPFIFACIKVAQKNPKLEVDASSKEYWRWRDSILMYEELMLELLCFDLSAHSPLKYLVNFFEELTAVGIRSDTIKELRNYTWALICDTHHSTLGLIATPRTIAITTLMLAATARKCEIPQIKGKDWWEHLGGTEPQIVEAGLILHNFIRNSPFQITDQDQPGTTAAKYLHASSGKKERSSGDSSANSEQALSQNENGHVHGNGTIGSDSNSQPDPEQHNDHPNVESENSKPRSSLTTDGAQLSHTLPNAHDESENFKSQNSGTDDAPLKAAANDLSSHDQTKSATDDPSSIDHDTKVSPKRKADEQVEEGPLPKRAKVDDTSSENPVDDPQFSQEDNALSGESQDTVGNKKDQAAKDVGPGSDIGTKTEDGAGTDEQHEEGELEQ</sequence>
<feature type="domain" description="Cyclin-like" evidence="5">
    <location>
        <begin position="108"/>
        <end position="215"/>
    </location>
</feature>
<dbReference type="SUPFAM" id="SSF47954">
    <property type="entry name" value="Cyclin-like"/>
    <property type="match status" value="2"/>
</dbReference>
<dbReference type="Gene3D" id="1.10.472.10">
    <property type="entry name" value="Cyclin-like"/>
    <property type="match status" value="2"/>
</dbReference>
<comment type="caution">
    <text evidence="6">The sequence shown here is derived from an EMBL/GenBank/DDBJ whole genome shotgun (WGS) entry which is preliminary data.</text>
</comment>
<dbReference type="VEuPathDB" id="FungiDB:MFRU_007g01740"/>
<organism evidence="6 7">
    <name type="scientific">Monilinia fructicola</name>
    <name type="common">Brown rot fungus</name>
    <name type="synonym">Ciboria fructicola</name>
    <dbReference type="NCBI Taxonomy" id="38448"/>
    <lineage>
        <taxon>Eukaryota</taxon>
        <taxon>Fungi</taxon>
        <taxon>Dikarya</taxon>
        <taxon>Ascomycota</taxon>
        <taxon>Pezizomycotina</taxon>
        <taxon>Leotiomycetes</taxon>
        <taxon>Helotiales</taxon>
        <taxon>Sclerotiniaceae</taxon>
        <taxon>Monilinia</taxon>
    </lineage>
</organism>
<evidence type="ECO:0000313" key="6">
    <source>
        <dbReference type="EMBL" id="KAA8567038.1"/>
    </source>
</evidence>
<dbReference type="CDD" id="cd20546">
    <property type="entry name" value="CYCLIN_SpCG1C_ScCTK2-like_rpt2"/>
    <property type="match status" value="1"/>
</dbReference>
<keyword evidence="3" id="KW-0195">Cyclin</keyword>
<dbReference type="InterPro" id="IPR043198">
    <property type="entry name" value="Cyclin/Ssn8"/>
</dbReference>
<comment type="similarity">
    <text evidence="1">Belongs to the cyclin family. Cyclin C subfamily.</text>
</comment>
<reference evidence="6 7" key="1">
    <citation type="submission" date="2019-06" db="EMBL/GenBank/DDBJ databases">
        <title>Genome Sequence of the Brown Rot Fungal Pathogen Monilinia fructicola.</title>
        <authorList>
            <person name="De Miccolis Angelini R.M."/>
            <person name="Landi L."/>
            <person name="Abate D."/>
            <person name="Pollastro S."/>
            <person name="Romanazzi G."/>
            <person name="Faretra F."/>
        </authorList>
    </citation>
    <scope>NUCLEOTIDE SEQUENCE [LARGE SCALE GENOMIC DNA]</scope>
    <source>
        <strain evidence="6 7">Mfrc123</strain>
    </source>
</reference>
<feature type="compositionally biased region" description="Polar residues" evidence="4">
    <location>
        <begin position="327"/>
        <end position="336"/>
    </location>
</feature>
<dbReference type="SMART" id="SM00385">
    <property type="entry name" value="CYCLIN"/>
    <property type="match status" value="1"/>
</dbReference>
<dbReference type="InterPro" id="IPR013763">
    <property type="entry name" value="Cyclin-like_dom"/>
</dbReference>
<dbReference type="PANTHER" id="PTHR10026">
    <property type="entry name" value="CYCLIN"/>
    <property type="match status" value="1"/>
</dbReference>
<dbReference type="GO" id="GO:0006357">
    <property type="term" value="P:regulation of transcription by RNA polymerase II"/>
    <property type="evidence" value="ECO:0007669"/>
    <property type="project" value="InterPro"/>
</dbReference>
<accession>A0A5M9JBR0</accession>
<feature type="compositionally biased region" description="Basic and acidic residues" evidence="4">
    <location>
        <begin position="388"/>
        <end position="403"/>
    </location>
</feature>
<feature type="compositionally biased region" description="Basic and acidic residues" evidence="4">
    <location>
        <begin position="449"/>
        <end position="478"/>
    </location>
</feature>
<feature type="compositionally biased region" description="Polar residues" evidence="4">
    <location>
        <begin position="22"/>
        <end position="33"/>
    </location>
</feature>